<dbReference type="GO" id="GO:0033214">
    <property type="term" value="P:siderophore-iron import into cell"/>
    <property type="evidence" value="ECO:0007669"/>
    <property type="project" value="TreeGrafter"/>
</dbReference>
<gene>
    <name evidence="11" type="primary">yclN</name>
    <name evidence="11" type="ORF">SD1D_0119</name>
</gene>
<comment type="similarity">
    <text evidence="2">Belongs to the binding-protein-dependent transport system permease family. FecCD subfamily.</text>
</comment>
<feature type="transmembrane region" description="Helical" evidence="10">
    <location>
        <begin position="51"/>
        <end position="75"/>
    </location>
</feature>
<dbReference type="GO" id="GO:0022857">
    <property type="term" value="F:transmembrane transporter activity"/>
    <property type="evidence" value="ECO:0007669"/>
    <property type="project" value="InterPro"/>
</dbReference>
<comment type="subcellular location">
    <subcellularLocation>
        <location evidence="1">Cell membrane</location>
        <topology evidence="1">Multi-pass membrane protein</topology>
    </subcellularLocation>
</comment>
<sequence length="328" mass="36288">MNFKLRKILHNKLFWLIFLILSSIYSLTIGVKDFNLLGLFTQNSTDINLALISRLPRLISILVTGASLSISGLIMQTITDNKFVSPSTAGTMEWSRFGVMIAILFFGGEATIYKMIVAFICSLLGTLVFMQLLQTMKFKNAMIVPLVGMMLGNVISSITSFFAYRLDMIQNMSSWLQGNFSLVIKGRYELLYLGIPFLIIAYIYANKLTIAGMGESFSKSLGINYKAVVLLGMVIVAVITSTVVVTVGSISFIGIIIPNIVSIFVGDNLRNALPITALFGALFLLICDMIGRVIIFPYEISISLIVSVVGSIMFLILLFRRKKNWSTS</sequence>
<evidence type="ECO:0000256" key="9">
    <source>
        <dbReference type="ARBA" id="ARBA00023136"/>
    </source>
</evidence>
<feature type="transmembrane region" description="Helical" evidence="10">
    <location>
        <begin position="112"/>
        <end position="130"/>
    </location>
</feature>
<evidence type="ECO:0000256" key="5">
    <source>
        <dbReference type="ARBA" id="ARBA00022496"/>
    </source>
</evidence>
<evidence type="ECO:0000256" key="8">
    <source>
        <dbReference type="ARBA" id="ARBA00023004"/>
    </source>
</evidence>
<keyword evidence="6 10" id="KW-0812">Transmembrane</keyword>
<dbReference type="Gene3D" id="1.10.3470.10">
    <property type="entry name" value="ABC transporter involved in vitamin B12 uptake, BtuC"/>
    <property type="match status" value="1"/>
</dbReference>
<dbReference type="EMBL" id="LN879430">
    <property type="protein sequence ID" value="CUH91673.1"/>
    <property type="molecule type" value="Genomic_DNA"/>
</dbReference>
<evidence type="ECO:0000256" key="1">
    <source>
        <dbReference type="ARBA" id="ARBA00004651"/>
    </source>
</evidence>
<dbReference type="KEGG" id="hsd:SD1D_0119"/>
<keyword evidence="9 10" id="KW-0472">Membrane</keyword>
<dbReference type="PANTHER" id="PTHR30472">
    <property type="entry name" value="FERRIC ENTEROBACTIN TRANSPORT SYSTEM PERMEASE PROTEIN"/>
    <property type="match status" value="1"/>
</dbReference>
<feature type="transmembrane region" description="Helical" evidence="10">
    <location>
        <begin position="142"/>
        <end position="166"/>
    </location>
</feature>
<accession>A0A0K8J300</accession>
<evidence type="ECO:0000256" key="4">
    <source>
        <dbReference type="ARBA" id="ARBA00022475"/>
    </source>
</evidence>
<organism evidence="11 12">
    <name type="scientific">Herbinix luporum</name>
    <dbReference type="NCBI Taxonomy" id="1679721"/>
    <lineage>
        <taxon>Bacteria</taxon>
        <taxon>Bacillati</taxon>
        <taxon>Bacillota</taxon>
        <taxon>Clostridia</taxon>
        <taxon>Lachnospirales</taxon>
        <taxon>Lachnospiraceae</taxon>
        <taxon>Herbinix</taxon>
    </lineage>
</organism>
<feature type="transmembrane region" description="Helical" evidence="10">
    <location>
        <begin position="225"/>
        <end position="244"/>
    </location>
</feature>
<evidence type="ECO:0000256" key="7">
    <source>
        <dbReference type="ARBA" id="ARBA00022989"/>
    </source>
</evidence>
<evidence type="ECO:0000313" key="11">
    <source>
        <dbReference type="EMBL" id="CUH91673.1"/>
    </source>
</evidence>
<dbReference type="InterPro" id="IPR037294">
    <property type="entry name" value="ABC_BtuC-like"/>
</dbReference>
<dbReference type="OrthoDB" id="9811975at2"/>
<keyword evidence="8" id="KW-0408">Iron</keyword>
<evidence type="ECO:0000256" key="6">
    <source>
        <dbReference type="ARBA" id="ARBA00022692"/>
    </source>
</evidence>
<name>A0A0K8J300_9FIRM</name>
<dbReference type="InterPro" id="IPR000522">
    <property type="entry name" value="ABC_transptr_permease_BtuC"/>
</dbReference>
<feature type="transmembrane region" description="Helical" evidence="10">
    <location>
        <begin position="300"/>
        <end position="319"/>
    </location>
</feature>
<dbReference type="RefSeq" id="WP_058257126.1">
    <property type="nucleotide sequence ID" value="NZ_DUPS01000006.1"/>
</dbReference>
<dbReference type="AlphaFoldDB" id="A0A0K8J300"/>
<dbReference type="CDD" id="cd06550">
    <property type="entry name" value="TM_ABC_iron-siderophores_like"/>
    <property type="match status" value="1"/>
</dbReference>
<dbReference type="Proteomes" id="UP000196053">
    <property type="component" value="Chromosome I"/>
</dbReference>
<dbReference type="SUPFAM" id="SSF81345">
    <property type="entry name" value="ABC transporter involved in vitamin B12 uptake, BtuC"/>
    <property type="match status" value="1"/>
</dbReference>
<keyword evidence="4" id="KW-1003">Cell membrane</keyword>
<keyword evidence="5" id="KW-0406">Ion transport</keyword>
<evidence type="ECO:0000256" key="10">
    <source>
        <dbReference type="SAM" id="Phobius"/>
    </source>
</evidence>
<keyword evidence="7 10" id="KW-1133">Transmembrane helix</keyword>
<feature type="transmembrane region" description="Helical" evidence="10">
    <location>
        <begin position="12"/>
        <end position="31"/>
    </location>
</feature>
<evidence type="ECO:0000256" key="3">
    <source>
        <dbReference type="ARBA" id="ARBA00022448"/>
    </source>
</evidence>
<protein>
    <submittedName>
        <fullName evidence="11">Putative ABC transporter permease protein YclN</fullName>
    </submittedName>
</protein>
<keyword evidence="3" id="KW-0813">Transport</keyword>
<dbReference type="Pfam" id="PF01032">
    <property type="entry name" value="FecCD"/>
    <property type="match status" value="1"/>
</dbReference>
<feature type="transmembrane region" description="Helical" evidence="10">
    <location>
        <begin position="186"/>
        <end position="205"/>
    </location>
</feature>
<proteinExistence type="inferred from homology"/>
<dbReference type="PANTHER" id="PTHR30472:SF27">
    <property type="entry name" value="PETROBACTIN IMPORT SYSTEM PERMEASE PROTEIN YCLN"/>
    <property type="match status" value="1"/>
</dbReference>
<evidence type="ECO:0000256" key="2">
    <source>
        <dbReference type="ARBA" id="ARBA00007935"/>
    </source>
</evidence>
<dbReference type="GO" id="GO:0005886">
    <property type="term" value="C:plasma membrane"/>
    <property type="evidence" value="ECO:0007669"/>
    <property type="project" value="UniProtKB-SubCell"/>
</dbReference>
<dbReference type="FunFam" id="1.10.3470.10:FF:000004">
    <property type="entry name" value="Iron compound ABC transporter, permease"/>
    <property type="match status" value="1"/>
</dbReference>
<feature type="transmembrane region" description="Helical" evidence="10">
    <location>
        <begin position="273"/>
        <end position="294"/>
    </location>
</feature>
<keyword evidence="12" id="KW-1185">Reference proteome</keyword>
<keyword evidence="5" id="KW-0410">Iron transport</keyword>
<reference evidence="12" key="1">
    <citation type="submission" date="2015-09" db="EMBL/GenBank/DDBJ databases">
        <authorList>
            <person name="Wibberg D."/>
        </authorList>
    </citation>
    <scope>NUCLEOTIDE SEQUENCE [LARGE SCALE GENOMIC DNA]</scope>
    <source>
        <strain evidence="12">SD1D</strain>
    </source>
</reference>
<evidence type="ECO:0000313" key="12">
    <source>
        <dbReference type="Proteomes" id="UP000196053"/>
    </source>
</evidence>